<gene>
    <name evidence="2" type="ORF">DW663_12585</name>
</gene>
<evidence type="ECO:0000259" key="1">
    <source>
        <dbReference type="Pfam" id="PF14393"/>
    </source>
</evidence>
<comment type="caution">
    <text evidence="2">The sequence shown here is derived from an EMBL/GenBank/DDBJ whole genome shotgun (WGS) entry which is preliminary data.</text>
</comment>
<reference evidence="2 3" key="1">
    <citation type="submission" date="2018-08" db="EMBL/GenBank/DDBJ databases">
        <title>A genome reference for cultivated species of the human gut microbiota.</title>
        <authorList>
            <person name="Zou Y."/>
            <person name="Xue W."/>
            <person name="Luo G."/>
        </authorList>
    </citation>
    <scope>NUCLEOTIDE SEQUENCE [LARGE SCALE GENOMIC DNA]</scope>
    <source>
        <strain evidence="2 3">AM25-1</strain>
    </source>
</reference>
<dbReference type="Proteomes" id="UP000284676">
    <property type="component" value="Unassembled WGS sequence"/>
</dbReference>
<name>A0A414PM76_FUSMR</name>
<dbReference type="AlphaFoldDB" id="A0A414PM76"/>
<dbReference type="InterPro" id="IPR025536">
    <property type="entry name" value="DUF4422"/>
</dbReference>
<protein>
    <submittedName>
        <fullName evidence="2">DUF4422 domain-containing protein</fullName>
    </submittedName>
</protein>
<evidence type="ECO:0000313" key="2">
    <source>
        <dbReference type="EMBL" id="RHF69638.1"/>
    </source>
</evidence>
<dbReference type="Pfam" id="PF14393">
    <property type="entry name" value="DUF4422"/>
    <property type="match status" value="1"/>
</dbReference>
<sequence>MEKVQILVATHKKYEMPKESYYLPIHVGKEGKEDIGYIGDNTGNNISLKNPYYCELTGVYWAWKNLKADYIGLVHYRRQFKGKNKKVKSLFDSILINEEIDKLLEKNDIILPKKRKYYIENLYDHYKHTMYVEPLDITKKIIAEKYPEYLENFNKLHKRTSAHMFNMFIMKREYFNRYCEWLFDILGELEKRVDSSQYDSFHARFYGRVSELLLDVWIDTNKLAYVEISVMSMEKVNWLKKGGSFLLAKFTGKKYGKSF</sequence>
<evidence type="ECO:0000313" key="3">
    <source>
        <dbReference type="Proteomes" id="UP000284676"/>
    </source>
</evidence>
<organism evidence="2 3">
    <name type="scientific">Fusobacterium mortiferum</name>
    <dbReference type="NCBI Taxonomy" id="850"/>
    <lineage>
        <taxon>Bacteria</taxon>
        <taxon>Fusobacteriati</taxon>
        <taxon>Fusobacteriota</taxon>
        <taxon>Fusobacteriia</taxon>
        <taxon>Fusobacteriales</taxon>
        <taxon>Fusobacteriaceae</taxon>
        <taxon>Fusobacterium</taxon>
    </lineage>
</organism>
<feature type="domain" description="DUF4422" evidence="1">
    <location>
        <begin position="5"/>
        <end position="221"/>
    </location>
</feature>
<accession>A0A414PM76</accession>
<dbReference type="EMBL" id="QRHL01000046">
    <property type="protein sequence ID" value="RHF69638.1"/>
    <property type="molecule type" value="Genomic_DNA"/>
</dbReference>
<dbReference type="RefSeq" id="WP_118234770.1">
    <property type="nucleotide sequence ID" value="NZ_QRHL01000046.1"/>
</dbReference>
<proteinExistence type="predicted"/>